<dbReference type="Gene3D" id="1.10.10.10">
    <property type="entry name" value="Winged helix-like DNA-binding domain superfamily/Winged helix DNA-binding domain"/>
    <property type="match status" value="1"/>
</dbReference>
<protein>
    <submittedName>
        <fullName evidence="2">Winged helix-turn-helix transcriptional regulator</fullName>
    </submittedName>
</protein>
<dbReference type="InterPro" id="IPR036388">
    <property type="entry name" value="WH-like_DNA-bd_sf"/>
</dbReference>
<sequence length="151" mass="17451">MSDSLKSSIDNLAINLEQIDQVYSNYATQIGHSYTELQIINLIFEIEDCTQKKICDASFLPKQTVNNVLKKLIDKNLVLLDNRTHKNKIILFTKSGRKYAEEILAPLRDSELIAMSLLSNEERNLLTCLLTKYTESFKKNIDLKMEEDNDY</sequence>
<dbReference type="Proteomes" id="UP000515928">
    <property type="component" value="Chromosome"/>
</dbReference>
<dbReference type="InterPro" id="IPR036390">
    <property type="entry name" value="WH_DNA-bd_sf"/>
</dbReference>
<evidence type="ECO:0000313" key="3">
    <source>
        <dbReference type="Proteomes" id="UP000515928"/>
    </source>
</evidence>
<organism evidence="2 3">
    <name type="scientific">Erysipelothrix inopinata</name>
    <dbReference type="NCBI Taxonomy" id="225084"/>
    <lineage>
        <taxon>Bacteria</taxon>
        <taxon>Bacillati</taxon>
        <taxon>Bacillota</taxon>
        <taxon>Erysipelotrichia</taxon>
        <taxon>Erysipelotrichales</taxon>
        <taxon>Erysipelotrichaceae</taxon>
        <taxon>Erysipelothrix</taxon>
    </lineage>
</organism>
<evidence type="ECO:0000313" key="2">
    <source>
        <dbReference type="EMBL" id="QNN61764.1"/>
    </source>
</evidence>
<keyword evidence="3" id="KW-1185">Reference proteome</keyword>
<reference evidence="2 3" key="1">
    <citation type="submission" date="2020-08" db="EMBL/GenBank/DDBJ databases">
        <title>Genome sequence of Erysipelothrix inopinata DSM 15511T.</title>
        <authorList>
            <person name="Hyun D.-W."/>
            <person name="Bae J.-W."/>
        </authorList>
    </citation>
    <scope>NUCLEOTIDE SEQUENCE [LARGE SCALE GENOMIC DNA]</scope>
    <source>
        <strain evidence="2 3">DSM 15511</strain>
    </source>
</reference>
<dbReference type="KEGG" id="eio:H9L01_05245"/>
<proteinExistence type="predicted"/>
<dbReference type="Pfam" id="PF12802">
    <property type="entry name" value="MarR_2"/>
    <property type="match status" value="1"/>
</dbReference>
<dbReference type="RefSeq" id="WP_187534957.1">
    <property type="nucleotide sequence ID" value="NZ_CBCSHU010000012.1"/>
</dbReference>
<evidence type="ECO:0000259" key="1">
    <source>
        <dbReference type="SMART" id="SM00347"/>
    </source>
</evidence>
<dbReference type="InterPro" id="IPR000835">
    <property type="entry name" value="HTH_MarR-typ"/>
</dbReference>
<dbReference type="AlphaFoldDB" id="A0A7G9S1N9"/>
<gene>
    <name evidence="2" type="ORF">H9L01_05245</name>
</gene>
<accession>A0A7G9S1N9</accession>
<dbReference type="EMBL" id="CP060715">
    <property type="protein sequence ID" value="QNN61764.1"/>
    <property type="molecule type" value="Genomic_DNA"/>
</dbReference>
<dbReference type="SUPFAM" id="SSF46785">
    <property type="entry name" value="Winged helix' DNA-binding domain"/>
    <property type="match status" value="1"/>
</dbReference>
<name>A0A7G9S1N9_9FIRM</name>
<feature type="domain" description="HTH marR-type" evidence="1">
    <location>
        <begin position="25"/>
        <end position="123"/>
    </location>
</feature>
<dbReference type="SMART" id="SM00347">
    <property type="entry name" value="HTH_MARR"/>
    <property type="match status" value="1"/>
</dbReference>
<dbReference type="GO" id="GO:0003700">
    <property type="term" value="F:DNA-binding transcription factor activity"/>
    <property type="evidence" value="ECO:0007669"/>
    <property type="project" value="InterPro"/>
</dbReference>